<dbReference type="AlphaFoldDB" id="A0A8J9ZLE2"/>
<reference evidence="2" key="1">
    <citation type="submission" date="2022-01" db="EMBL/GenBank/DDBJ databases">
        <authorList>
            <person name="Braso-Vives M."/>
        </authorList>
    </citation>
    <scope>NUCLEOTIDE SEQUENCE</scope>
</reference>
<organism evidence="2 3">
    <name type="scientific">Branchiostoma lanceolatum</name>
    <name type="common">Common lancelet</name>
    <name type="synonym">Amphioxus lanceolatum</name>
    <dbReference type="NCBI Taxonomy" id="7740"/>
    <lineage>
        <taxon>Eukaryota</taxon>
        <taxon>Metazoa</taxon>
        <taxon>Chordata</taxon>
        <taxon>Cephalochordata</taxon>
        <taxon>Leptocardii</taxon>
        <taxon>Amphioxiformes</taxon>
        <taxon>Branchiostomatidae</taxon>
        <taxon>Branchiostoma</taxon>
    </lineage>
</organism>
<feature type="region of interest" description="Disordered" evidence="1">
    <location>
        <begin position="1"/>
        <end position="37"/>
    </location>
</feature>
<feature type="compositionally biased region" description="Pro residues" evidence="1">
    <location>
        <begin position="83"/>
        <end position="97"/>
    </location>
</feature>
<sequence length="294" mass="32241">MAARWEVGRASGEERDVRTDGRVDVQVNRQQKQTENTDWQEFAENVLARRPSWPKHLRTWEDLRGVPLCGEAWRRAAGRVDPEPTPGGDPQRPPQMCAPPRLSWPRVSRTCPHGYRAGRGVLLGRTAPRPFDVRFEKVGAQVRRQVTLPGSVGIRAVEPVVKPLEIAEDARDEADPSGVCLQRAVCVRASDVTSLDLRRCRLAGPADRVLVGVSFSQTGPQAKHINLTAVLRFFQGGSFMAERPSTPEEQMPIADLSESGPHFPLPNEKQSAGPAGPARPSVRVPALAENTPAA</sequence>
<dbReference type="EMBL" id="OV696688">
    <property type="protein sequence ID" value="CAH1256216.1"/>
    <property type="molecule type" value="Genomic_DNA"/>
</dbReference>
<proteinExistence type="predicted"/>
<evidence type="ECO:0000313" key="2">
    <source>
        <dbReference type="EMBL" id="CAH1256216.1"/>
    </source>
</evidence>
<feature type="region of interest" description="Disordered" evidence="1">
    <location>
        <begin position="78"/>
        <end position="103"/>
    </location>
</feature>
<evidence type="ECO:0000256" key="1">
    <source>
        <dbReference type="SAM" id="MobiDB-lite"/>
    </source>
</evidence>
<name>A0A8J9ZLE2_BRALA</name>
<keyword evidence="3" id="KW-1185">Reference proteome</keyword>
<accession>A0A8J9ZLE2</accession>
<feature type="compositionally biased region" description="Basic and acidic residues" evidence="1">
    <location>
        <begin position="11"/>
        <end position="23"/>
    </location>
</feature>
<feature type="region of interest" description="Disordered" evidence="1">
    <location>
        <begin position="241"/>
        <end position="294"/>
    </location>
</feature>
<evidence type="ECO:0000313" key="3">
    <source>
        <dbReference type="Proteomes" id="UP000838412"/>
    </source>
</evidence>
<protein>
    <submittedName>
        <fullName evidence="2">Hypp1624 protein</fullName>
    </submittedName>
</protein>
<feature type="compositionally biased region" description="Polar residues" evidence="1">
    <location>
        <begin position="27"/>
        <end position="37"/>
    </location>
</feature>
<dbReference type="Proteomes" id="UP000838412">
    <property type="component" value="Chromosome 3"/>
</dbReference>
<gene>
    <name evidence="2" type="primary">Hypp1624</name>
    <name evidence="2" type="ORF">BLAG_LOCUS14691</name>
</gene>